<feature type="non-terminal residue" evidence="2">
    <location>
        <position position="1"/>
    </location>
</feature>
<sequence length="42" mass="4587">RVPVACVRRSQLRHRGQGRAHAGGSGGRPGRSQRRHSERSAV</sequence>
<name>A0A383DYU9_9ZZZZ</name>
<dbReference type="EMBL" id="UINC01221402">
    <property type="protein sequence ID" value="SVE49726.1"/>
    <property type="molecule type" value="Genomic_DNA"/>
</dbReference>
<feature type="region of interest" description="Disordered" evidence="1">
    <location>
        <begin position="1"/>
        <end position="42"/>
    </location>
</feature>
<feature type="compositionally biased region" description="Basic residues" evidence="1">
    <location>
        <begin position="31"/>
        <end position="42"/>
    </location>
</feature>
<organism evidence="2">
    <name type="scientific">marine metagenome</name>
    <dbReference type="NCBI Taxonomy" id="408172"/>
    <lineage>
        <taxon>unclassified sequences</taxon>
        <taxon>metagenomes</taxon>
        <taxon>ecological metagenomes</taxon>
    </lineage>
</organism>
<reference evidence="2" key="1">
    <citation type="submission" date="2018-05" db="EMBL/GenBank/DDBJ databases">
        <authorList>
            <person name="Lanie J.A."/>
            <person name="Ng W.-L."/>
            <person name="Kazmierczak K.M."/>
            <person name="Andrzejewski T.M."/>
            <person name="Davidsen T.M."/>
            <person name="Wayne K.J."/>
            <person name="Tettelin H."/>
            <person name="Glass J.I."/>
            <person name="Rusch D."/>
            <person name="Podicherti R."/>
            <person name="Tsui H.-C.T."/>
            <person name="Winkler M.E."/>
        </authorList>
    </citation>
    <scope>NUCLEOTIDE SEQUENCE</scope>
</reference>
<dbReference type="AlphaFoldDB" id="A0A383DYU9"/>
<feature type="non-terminal residue" evidence="2">
    <location>
        <position position="42"/>
    </location>
</feature>
<protein>
    <submittedName>
        <fullName evidence="2">Uncharacterized protein</fullName>
    </submittedName>
</protein>
<evidence type="ECO:0000256" key="1">
    <source>
        <dbReference type="SAM" id="MobiDB-lite"/>
    </source>
</evidence>
<proteinExistence type="predicted"/>
<evidence type="ECO:0000313" key="2">
    <source>
        <dbReference type="EMBL" id="SVE49726.1"/>
    </source>
</evidence>
<accession>A0A383DYU9</accession>
<gene>
    <name evidence="2" type="ORF">METZ01_LOCUS502580</name>
</gene>